<dbReference type="PANTHER" id="PTHR43880">
    <property type="entry name" value="ALCOHOL DEHYDROGENASE"/>
    <property type="match status" value="1"/>
</dbReference>
<evidence type="ECO:0000313" key="8">
    <source>
        <dbReference type="EMBL" id="GAA1515349.1"/>
    </source>
</evidence>
<dbReference type="InterPro" id="IPR023921">
    <property type="entry name" value="ADH_Zn_actinomycetes"/>
</dbReference>
<dbReference type="InterPro" id="IPR013149">
    <property type="entry name" value="ADH-like_C"/>
</dbReference>
<comment type="similarity">
    <text evidence="1 6">Belongs to the zinc-containing alcohol dehydrogenase family.</text>
</comment>
<dbReference type="Pfam" id="PF00107">
    <property type="entry name" value="ADH_zinc_N"/>
    <property type="match status" value="1"/>
</dbReference>
<evidence type="ECO:0000256" key="5">
    <source>
        <dbReference type="ARBA" id="ARBA00023027"/>
    </source>
</evidence>
<evidence type="ECO:0000256" key="2">
    <source>
        <dbReference type="ARBA" id="ARBA00022723"/>
    </source>
</evidence>
<reference evidence="8 9" key="1">
    <citation type="journal article" date="2019" name="Int. J. Syst. Evol. Microbiol.">
        <title>The Global Catalogue of Microorganisms (GCM) 10K type strain sequencing project: providing services to taxonomists for standard genome sequencing and annotation.</title>
        <authorList>
            <consortium name="The Broad Institute Genomics Platform"/>
            <consortium name="The Broad Institute Genome Sequencing Center for Infectious Disease"/>
            <person name="Wu L."/>
            <person name="Ma J."/>
        </authorList>
    </citation>
    <scope>NUCLEOTIDE SEQUENCE [LARGE SCALE GENOMIC DNA]</scope>
    <source>
        <strain evidence="8 9">JCM 14942</strain>
    </source>
</reference>
<dbReference type="InterPro" id="IPR036291">
    <property type="entry name" value="NAD(P)-bd_dom_sf"/>
</dbReference>
<evidence type="ECO:0000256" key="1">
    <source>
        <dbReference type="ARBA" id="ARBA00008072"/>
    </source>
</evidence>
<dbReference type="Gene3D" id="3.40.50.720">
    <property type="entry name" value="NAD(P)-binding Rossmann-like Domain"/>
    <property type="match status" value="1"/>
</dbReference>
<dbReference type="PANTHER" id="PTHR43880:SF12">
    <property type="entry name" value="ALCOHOL DEHYDROGENASE CLASS-3"/>
    <property type="match status" value="1"/>
</dbReference>
<dbReference type="InterPro" id="IPR002328">
    <property type="entry name" value="ADH_Zn_CS"/>
</dbReference>
<evidence type="ECO:0000256" key="4">
    <source>
        <dbReference type="ARBA" id="ARBA00023002"/>
    </source>
</evidence>
<keyword evidence="5" id="KW-0520">NAD</keyword>
<evidence type="ECO:0000256" key="6">
    <source>
        <dbReference type="RuleBase" id="RU361277"/>
    </source>
</evidence>
<keyword evidence="2 6" id="KW-0479">Metal-binding</keyword>
<dbReference type="Gene3D" id="3.90.180.10">
    <property type="entry name" value="Medium-chain alcohol dehydrogenases, catalytic domain"/>
    <property type="match status" value="1"/>
</dbReference>
<name>A0ABN2ACF5_9ACTN</name>
<gene>
    <name evidence="8" type="ORF">GCM10009788_19640</name>
</gene>
<dbReference type="Pfam" id="PF08240">
    <property type="entry name" value="ADH_N"/>
    <property type="match status" value="1"/>
</dbReference>
<keyword evidence="9" id="KW-1185">Reference proteome</keyword>
<dbReference type="NCBIfam" id="TIGR03989">
    <property type="entry name" value="Rxyl_3153"/>
    <property type="match status" value="1"/>
</dbReference>
<comment type="cofactor">
    <cofactor evidence="6">
        <name>Zn(2+)</name>
        <dbReference type="ChEBI" id="CHEBI:29105"/>
    </cofactor>
</comment>
<dbReference type="SUPFAM" id="SSF51735">
    <property type="entry name" value="NAD(P)-binding Rossmann-fold domains"/>
    <property type="match status" value="1"/>
</dbReference>
<accession>A0ABN2ACF5</accession>
<dbReference type="SMART" id="SM00829">
    <property type="entry name" value="PKS_ER"/>
    <property type="match status" value="1"/>
</dbReference>
<evidence type="ECO:0000259" key="7">
    <source>
        <dbReference type="SMART" id="SM00829"/>
    </source>
</evidence>
<dbReference type="Proteomes" id="UP001500842">
    <property type="component" value="Unassembled WGS sequence"/>
</dbReference>
<feature type="domain" description="Enoyl reductase (ER)" evidence="7">
    <location>
        <begin position="10"/>
        <end position="370"/>
    </location>
</feature>
<organism evidence="8 9">
    <name type="scientific">Nocardioides humi</name>
    <dbReference type="NCBI Taxonomy" id="449461"/>
    <lineage>
        <taxon>Bacteria</taxon>
        <taxon>Bacillati</taxon>
        <taxon>Actinomycetota</taxon>
        <taxon>Actinomycetes</taxon>
        <taxon>Propionibacteriales</taxon>
        <taxon>Nocardioidaceae</taxon>
        <taxon>Nocardioides</taxon>
    </lineage>
</organism>
<dbReference type="PROSITE" id="PS00059">
    <property type="entry name" value="ADH_ZINC"/>
    <property type="match status" value="1"/>
</dbReference>
<keyword evidence="3 6" id="KW-0862">Zinc</keyword>
<evidence type="ECO:0000313" key="9">
    <source>
        <dbReference type="Proteomes" id="UP001500842"/>
    </source>
</evidence>
<dbReference type="SUPFAM" id="SSF50129">
    <property type="entry name" value="GroES-like"/>
    <property type="match status" value="1"/>
</dbReference>
<evidence type="ECO:0000256" key="3">
    <source>
        <dbReference type="ARBA" id="ARBA00022833"/>
    </source>
</evidence>
<proteinExistence type="inferred from homology"/>
<dbReference type="EMBL" id="BAAAOR010000014">
    <property type="protein sequence ID" value="GAA1515349.1"/>
    <property type="molecule type" value="Genomic_DNA"/>
</dbReference>
<comment type="caution">
    <text evidence="8">The sequence shown here is derived from an EMBL/GenBank/DDBJ whole genome shotgun (WGS) entry which is preliminary data.</text>
</comment>
<keyword evidence="4" id="KW-0560">Oxidoreductase</keyword>
<dbReference type="InterPro" id="IPR013154">
    <property type="entry name" value="ADH-like_N"/>
</dbReference>
<sequence>MLTQGALLWGPGEEWSVEEIRLSDPVDHEVTVRIAACGLCHSEEHFVTGDLPVPHWPILGGHEGSGEIVDVGPGVRRFSVGDRVILSAIPSCGQCRPCLLGYGAICDEGYRAVSGEALADNRRRTSARGEEVAPFCNLGAFAPYVTVHEHSLVKLEKDVPLELAALLGCGVTTGWGAAVNVAEVRAGETVVVLGLGGVGAAAVLGAVGAGAERVIVVDPVASKRELALGLGATHFFVNAQTATEAVREETWGVMAEKVIITVGRMEGALLQVALEMTSKLGVVVPVSSGDVTEVDAKLNVTQLRGYLRSVKGVLLGGGSPKRTIARLVDLYAAGQLPLERLVTARYPLADINRGYDDMRAGRNLRGLLVFDGADR</sequence>
<dbReference type="InterPro" id="IPR020843">
    <property type="entry name" value="ER"/>
</dbReference>
<protein>
    <submittedName>
        <fullName evidence="8">NDMA-dependent alcohol dehydrogenase</fullName>
    </submittedName>
</protein>
<dbReference type="InterPro" id="IPR011032">
    <property type="entry name" value="GroES-like_sf"/>
</dbReference>